<dbReference type="EMBL" id="NIDE01000001">
    <property type="protein sequence ID" value="OWK46821.1"/>
    <property type="molecule type" value="Genomic_DNA"/>
</dbReference>
<gene>
    <name evidence="2" type="ORF">FRUB_00520</name>
</gene>
<evidence type="ECO:0000259" key="1">
    <source>
        <dbReference type="Pfam" id="PF05448"/>
    </source>
</evidence>
<comment type="caution">
    <text evidence="2">The sequence shown here is derived from an EMBL/GenBank/DDBJ whole genome shotgun (WGS) entry which is preliminary data.</text>
</comment>
<feature type="domain" description="Acetyl xylan esterase" evidence="1">
    <location>
        <begin position="16"/>
        <end position="120"/>
    </location>
</feature>
<protein>
    <submittedName>
        <fullName evidence="2">Peptidase S9, prolyl oligopeptidase active site domain protein</fullName>
    </submittedName>
</protein>
<dbReference type="PANTHER" id="PTHR22946">
    <property type="entry name" value="DIENELACTONE HYDROLASE DOMAIN-CONTAINING PROTEIN-RELATED"/>
    <property type="match status" value="1"/>
</dbReference>
<dbReference type="InterPro" id="IPR029058">
    <property type="entry name" value="AB_hydrolase_fold"/>
</dbReference>
<accession>A0A225DZQ9</accession>
<organism evidence="2 3">
    <name type="scientific">Fimbriiglobus ruber</name>
    <dbReference type="NCBI Taxonomy" id="1908690"/>
    <lineage>
        <taxon>Bacteria</taxon>
        <taxon>Pseudomonadati</taxon>
        <taxon>Planctomycetota</taxon>
        <taxon>Planctomycetia</taxon>
        <taxon>Gemmatales</taxon>
        <taxon>Gemmataceae</taxon>
        <taxon>Fimbriiglobus</taxon>
    </lineage>
</organism>
<dbReference type="AlphaFoldDB" id="A0A225DZQ9"/>
<evidence type="ECO:0000313" key="2">
    <source>
        <dbReference type="EMBL" id="OWK46821.1"/>
    </source>
</evidence>
<dbReference type="Gene3D" id="3.40.50.1820">
    <property type="entry name" value="alpha/beta hydrolase"/>
    <property type="match status" value="1"/>
</dbReference>
<name>A0A225DZQ9_9BACT</name>
<dbReference type="InterPro" id="IPR050261">
    <property type="entry name" value="FrsA_esterase"/>
</dbReference>
<evidence type="ECO:0000313" key="3">
    <source>
        <dbReference type="Proteomes" id="UP000214646"/>
    </source>
</evidence>
<reference evidence="3" key="1">
    <citation type="submission" date="2017-06" db="EMBL/GenBank/DDBJ databases">
        <title>Genome analysis of Fimbriiglobus ruber SP5, the first member of the order Planctomycetales with confirmed chitinolytic capability.</title>
        <authorList>
            <person name="Ravin N.V."/>
            <person name="Rakitin A.L."/>
            <person name="Ivanova A.A."/>
            <person name="Beletsky A.V."/>
            <person name="Kulichevskaya I.S."/>
            <person name="Mardanov A.V."/>
            <person name="Dedysh S.N."/>
        </authorList>
    </citation>
    <scope>NUCLEOTIDE SEQUENCE [LARGE SCALE GENOMIC DNA]</scope>
    <source>
        <strain evidence="3">SP5</strain>
    </source>
</reference>
<sequence>MVLVHGGGGKAFPKWAEHWAERGYCALAMDLAGNGPSGRLPDGGPDQSDDVKFREFDAKTERDMWTYHAVAAAIRGHTLLAGLPEVDKKRTAVTGISWGGYLTCIVAGLDDRFKAAVPVYGCGFLNESSYWKEPRFDKMGAERAMKWVNAFDPSRYLPAAKCPMLFLNGTNDFAYPLDSYKKSYQLVKSPVAISVRVRLPHGHIWTFGEVDAFIDSRIKVGNPLPSLGEIRREGDKVSATVASKEKLKDGRLCYATAIGPWQKREWKSVPADLTEGRVVAKLPAEHPLVYFLTVTDARGLEVSTAHDEIPLGGDGSK</sequence>
<dbReference type="SUPFAM" id="SSF53474">
    <property type="entry name" value="alpha/beta-Hydrolases"/>
    <property type="match status" value="1"/>
</dbReference>
<dbReference type="Proteomes" id="UP000214646">
    <property type="component" value="Unassembled WGS sequence"/>
</dbReference>
<dbReference type="Pfam" id="PF05448">
    <property type="entry name" value="AXE1"/>
    <property type="match status" value="1"/>
</dbReference>
<dbReference type="InterPro" id="IPR008391">
    <property type="entry name" value="AXE1_dom"/>
</dbReference>
<keyword evidence="3" id="KW-1185">Reference proteome</keyword>
<proteinExistence type="predicted"/>